<feature type="compositionally biased region" description="Pro residues" evidence="13">
    <location>
        <begin position="357"/>
        <end position="369"/>
    </location>
</feature>
<evidence type="ECO:0000256" key="4">
    <source>
        <dbReference type="ARBA" id="ARBA00022824"/>
    </source>
</evidence>
<evidence type="ECO:0000259" key="14">
    <source>
        <dbReference type="Pfam" id="PF01529"/>
    </source>
</evidence>
<keyword evidence="6 11" id="KW-0472">Membrane</keyword>
<evidence type="ECO:0000256" key="8">
    <source>
        <dbReference type="ARBA" id="ARBA00023288"/>
    </source>
</evidence>
<evidence type="ECO:0000313" key="15">
    <source>
        <dbReference type="EMBL" id="OCF52558.1"/>
    </source>
</evidence>
<accession>A0A1B9IAD0</accession>
<dbReference type="EMBL" id="KI894008">
    <property type="protein sequence ID" value="OCF52558.1"/>
    <property type="molecule type" value="Genomic_DNA"/>
</dbReference>
<keyword evidence="4 11" id="KW-0256">Endoplasmic reticulum</keyword>
<dbReference type="PANTHER" id="PTHR12246">
    <property type="entry name" value="PALMITOYLTRANSFERASE ZDHHC16"/>
    <property type="match status" value="1"/>
</dbReference>
<feature type="active site" description="S-palmitoyl cysteine intermediate" evidence="11">
    <location>
        <position position="125"/>
    </location>
</feature>
<comment type="subcellular location">
    <subcellularLocation>
        <location evidence="11">Endoplasmic reticulum membrane</location>
        <topology evidence="11">Multi-pass membrane protein</topology>
    </subcellularLocation>
    <subcellularLocation>
        <location evidence="1">Membrane</location>
        <topology evidence="1">Multi-pass membrane protein</topology>
    </subcellularLocation>
</comment>
<evidence type="ECO:0000256" key="1">
    <source>
        <dbReference type="ARBA" id="ARBA00004141"/>
    </source>
</evidence>
<keyword evidence="3 11" id="KW-0812">Transmembrane</keyword>
<feature type="domain" description="Palmitoyltransferase DHHC" evidence="14">
    <location>
        <begin position="91"/>
        <end position="218"/>
    </location>
</feature>
<evidence type="ECO:0000256" key="12">
    <source>
        <dbReference type="RuleBase" id="RU079119"/>
    </source>
</evidence>
<reference evidence="15" key="1">
    <citation type="submission" date="2013-07" db="EMBL/GenBank/DDBJ databases">
        <title>The Genome Sequence of Cryptococcus pinus CBS10737.</title>
        <authorList>
            <consortium name="The Broad Institute Genome Sequencing Platform"/>
            <person name="Cuomo C."/>
            <person name="Litvintseva A."/>
            <person name="Chen Y."/>
            <person name="Heitman J."/>
            <person name="Sun S."/>
            <person name="Springer D."/>
            <person name="Dromer F."/>
            <person name="Young S.K."/>
            <person name="Zeng Q."/>
            <person name="Gargeya S."/>
            <person name="Fitzgerald M."/>
            <person name="Abouelleil A."/>
            <person name="Alvarado L."/>
            <person name="Berlin A.M."/>
            <person name="Chapman S.B."/>
            <person name="Dewar J."/>
            <person name="Goldberg J."/>
            <person name="Griggs A."/>
            <person name="Gujja S."/>
            <person name="Hansen M."/>
            <person name="Howarth C."/>
            <person name="Imamovic A."/>
            <person name="Larimer J."/>
            <person name="McCowan C."/>
            <person name="Murphy C."/>
            <person name="Pearson M."/>
            <person name="Priest M."/>
            <person name="Roberts A."/>
            <person name="Saif S."/>
            <person name="Shea T."/>
            <person name="Sykes S."/>
            <person name="Wortman J."/>
            <person name="Nusbaum C."/>
            <person name="Birren B."/>
        </authorList>
    </citation>
    <scope>NUCLEOTIDE SEQUENCE [LARGE SCALE GENOMIC DNA]</scope>
    <source>
        <strain evidence="15">CBS 10737</strain>
    </source>
</reference>
<evidence type="ECO:0000256" key="11">
    <source>
        <dbReference type="HAMAP-Rule" id="MF_03199"/>
    </source>
</evidence>
<keyword evidence="9 11" id="KW-0012">Acyltransferase</keyword>
<comment type="function">
    <text evidence="11">Mediates the reversible addition of palmitate to target proteins, thereby regulating their membrane association and biological function.</text>
</comment>
<gene>
    <name evidence="11" type="primary">PFA4</name>
    <name evidence="15" type="ORF">I206_01850</name>
</gene>
<feature type="transmembrane region" description="Helical" evidence="11 12">
    <location>
        <begin position="41"/>
        <end position="59"/>
    </location>
</feature>
<proteinExistence type="inferred from homology"/>
<reference evidence="15" key="2">
    <citation type="submission" date="2016-07" db="EMBL/GenBank/DDBJ databases">
        <title>Evolution of pathogenesis and genome organization in the Tremellales.</title>
        <authorList>
            <person name="Cuomo C."/>
            <person name="Litvintseva A."/>
            <person name="Heitman J."/>
            <person name="Chen Y."/>
            <person name="Sun S."/>
            <person name="Springer D."/>
            <person name="Dromer F."/>
            <person name="Young S."/>
            <person name="Zeng Q."/>
            <person name="Chapman S."/>
            <person name="Gujja S."/>
            <person name="Saif S."/>
            <person name="Birren B."/>
        </authorList>
    </citation>
    <scope>NUCLEOTIDE SEQUENCE</scope>
    <source>
        <strain evidence="15">CBS 10737</strain>
    </source>
</reference>
<evidence type="ECO:0000256" key="6">
    <source>
        <dbReference type="ARBA" id="ARBA00023136"/>
    </source>
</evidence>
<dbReference type="InterPro" id="IPR001594">
    <property type="entry name" value="Palmitoyltrfase_DHHC"/>
</dbReference>
<keyword evidence="5 11" id="KW-1133">Transmembrane helix</keyword>
<evidence type="ECO:0000256" key="5">
    <source>
        <dbReference type="ARBA" id="ARBA00022989"/>
    </source>
</evidence>
<organism evidence="15">
    <name type="scientific">Kwoniella pini CBS 10737</name>
    <dbReference type="NCBI Taxonomy" id="1296096"/>
    <lineage>
        <taxon>Eukaryota</taxon>
        <taxon>Fungi</taxon>
        <taxon>Dikarya</taxon>
        <taxon>Basidiomycota</taxon>
        <taxon>Agaricomycotina</taxon>
        <taxon>Tremellomycetes</taxon>
        <taxon>Tremellales</taxon>
        <taxon>Cryptococcaceae</taxon>
        <taxon>Kwoniella</taxon>
    </lineage>
</organism>
<dbReference type="OrthoDB" id="331948at2759"/>
<keyword evidence="7 11" id="KW-0564">Palmitate</keyword>
<feature type="compositionally biased region" description="Polar residues" evidence="13">
    <location>
        <begin position="301"/>
        <end position="311"/>
    </location>
</feature>
<evidence type="ECO:0000256" key="10">
    <source>
        <dbReference type="ARBA" id="ARBA00048048"/>
    </source>
</evidence>
<feature type="region of interest" description="Disordered" evidence="13">
    <location>
        <begin position="293"/>
        <end position="330"/>
    </location>
</feature>
<dbReference type="InterPro" id="IPR033682">
    <property type="entry name" value="PFA4"/>
</dbReference>
<dbReference type="Pfam" id="PF01529">
    <property type="entry name" value="DHHC"/>
    <property type="match status" value="1"/>
</dbReference>
<evidence type="ECO:0000256" key="9">
    <source>
        <dbReference type="ARBA" id="ARBA00023315"/>
    </source>
</evidence>
<dbReference type="AlphaFoldDB" id="A0A1B9IAD0"/>
<dbReference type="InterPro" id="IPR039859">
    <property type="entry name" value="PFA4/ZDH16/20/ERF2-like"/>
</dbReference>
<protein>
    <recommendedName>
        <fullName evidence="11">Palmitoyltransferase PFA4</fullName>
        <ecNumber evidence="11">2.3.1.225</ecNumber>
    </recommendedName>
    <alternativeName>
        <fullName evidence="11">Protein S-acyltransferase</fullName>
        <shortName evidence="11">PAT</shortName>
    </alternativeName>
    <alternativeName>
        <fullName evidence="11">Protein fatty acyltransferase 4</fullName>
    </alternativeName>
</protein>
<feature type="transmembrane region" description="Helical" evidence="11 12">
    <location>
        <begin position="178"/>
        <end position="204"/>
    </location>
</feature>
<comment type="catalytic activity">
    <reaction evidence="10 11 12">
        <text>L-cysteinyl-[protein] + hexadecanoyl-CoA = S-hexadecanoyl-L-cysteinyl-[protein] + CoA</text>
        <dbReference type="Rhea" id="RHEA:36683"/>
        <dbReference type="Rhea" id="RHEA-COMP:10131"/>
        <dbReference type="Rhea" id="RHEA-COMP:11032"/>
        <dbReference type="ChEBI" id="CHEBI:29950"/>
        <dbReference type="ChEBI" id="CHEBI:57287"/>
        <dbReference type="ChEBI" id="CHEBI:57379"/>
        <dbReference type="ChEBI" id="CHEBI:74151"/>
        <dbReference type="EC" id="2.3.1.225"/>
    </reaction>
</comment>
<evidence type="ECO:0000256" key="13">
    <source>
        <dbReference type="SAM" id="MobiDB-lite"/>
    </source>
</evidence>
<keyword evidence="8 11" id="KW-0449">Lipoprotein</keyword>
<evidence type="ECO:0000256" key="2">
    <source>
        <dbReference type="ARBA" id="ARBA00022679"/>
    </source>
</evidence>
<dbReference type="HAMAP" id="MF_03199">
    <property type="entry name" value="DHHC_PAT_PFA4"/>
    <property type="match status" value="1"/>
</dbReference>
<feature type="transmembrane region" description="Helical" evidence="11 12">
    <location>
        <begin position="143"/>
        <end position="166"/>
    </location>
</feature>
<comment type="domain">
    <text evidence="11 12">The DHHC domain is required for palmitoyltransferase activity.</text>
</comment>
<keyword evidence="2 11" id="KW-0808">Transferase</keyword>
<evidence type="ECO:0000256" key="3">
    <source>
        <dbReference type="ARBA" id="ARBA00022692"/>
    </source>
</evidence>
<dbReference type="PROSITE" id="PS50216">
    <property type="entry name" value="DHHC"/>
    <property type="match status" value="1"/>
</dbReference>
<feature type="transmembrane region" description="Helical" evidence="11 12">
    <location>
        <begin position="6"/>
        <end position="29"/>
    </location>
</feature>
<sequence length="500" mass="56553">MARDWGRVWVIGTSLLISFISFSSQIFVVWPWYGREISVDLLKLLIPFNFCVFMVFWNYRLCIITPPGGVPQGYRPDLNAVEGLEVKKGNHAPRYCKTCEHYKPPRAHHCRSCKTCVLYSLSDHCPWIANCVGFHNQGHFLRFLLWVDIATSFHIVMVVQRVLFISYKQYEEPTLSDVLFIVFNFAACVPVWLCVGMFSIYHVYLACGNSTTIEGWEKDKVATLVRRGKIKEIKYPYNIGVYKNIKSVLGPNPILWLWPQPMRGDGLSFPVNPDAGGESATSQWADIVAPRRDLEGPPLPTVQTGYGSSDQVVRGNGSGSDGRSGLSGSSEERIRLSSFANYMYLVTDPVIQYSWPPKDPGQIPNPRPLPSATSAFIYGNEGFNPNLRPSNSHLRARSTHNPTEGEETYSSGEDRDYESFSESSRSSSPEIYLSDYDEHNDGPLAGQRLPRMRRGSEGWEVRSAAGSWADHMRDIEGRGGANSRRPWEEEGRYNYYIPDE</sequence>
<feature type="compositionally biased region" description="Low complexity" evidence="13">
    <location>
        <begin position="420"/>
        <end position="430"/>
    </location>
</feature>
<comment type="similarity">
    <text evidence="11">Belongs to the DHHC palmitoyltransferase family. PFA4 subfamily.</text>
</comment>
<dbReference type="GO" id="GO:0019706">
    <property type="term" value="F:protein-cysteine S-palmitoyltransferase activity"/>
    <property type="evidence" value="ECO:0007669"/>
    <property type="project" value="UniProtKB-UniRule"/>
</dbReference>
<name>A0A1B9IAD0_9TREE</name>
<dbReference type="STRING" id="1296096.A0A1B9IAD0"/>
<dbReference type="GO" id="GO:0005789">
    <property type="term" value="C:endoplasmic reticulum membrane"/>
    <property type="evidence" value="ECO:0007669"/>
    <property type="project" value="UniProtKB-SubCell"/>
</dbReference>
<feature type="region of interest" description="Disordered" evidence="13">
    <location>
        <begin position="357"/>
        <end position="457"/>
    </location>
</feature>
<evidence type="ECO:0000256" key="7">
    <source>
        <dbReference type="ARBA" id="ARBA00023139"/>
    </source>
</evidence>
<dbReference type="EC" id="2.3.1.225" evidence="11"/>